<gene>
    <name evidence="1" type="ORF">A2903_01480</name>
</gene>
<comment type="caution">
    <text evidence="1">The sequence shown here is derived from an EMBL/GenBank/DDBJ whole genome shotgun (WGS) entry which is preliminary data.</text>
</comment>
<proteinExistence type="predicted"/>
<dbReference type="AlphaFoldDB" id="A0A1F6WPU3"/>
<dbReference type="EMBL" id="MFUO01000018">
    <property type="protein sequence ID" value="OGI83866.1"/>
    <property type="molecule type" value="Genomic_DNA"/>
</dbReference>
<dbReference type="Proteomes" id="UP000178184">
    <property type="component" value="Unassembled WGS sequence"/>
</dbReference>
<sequence>MGKFKSFVFSLAKSLGEPYYNKGFVNSSALNEYLTGHKLLKDKPNPFYFKVNQMLVVAASTPKLKKLVEEEKLDYKTAARISAIKEKAG</sequence>
<name>A0A1F6WPU3_9BACT</name>
<protein>
    <submittedName>
        <fullName evidence="1">Uncharacterized protein</fullName>
    </submittedName>
</protein>
<organism evidence="1 2">
    <name type="scientific">Candidatus Nomurabacteria bacterium RIFCSPLOWO2_01_FULL_33_17</name>
    <dbReference type="NCBI Taxonomy" id="1801764"/>
    <lineage>
        <taxon>Bacteria</taxon>
        <taxon>Candidatus Nomuraibacteriota</taxon>
    </lineage>
</organism>
<reference evidence="1 2" key="1">
    <citation type="journal article" date="2016" name="Nat. Commun.">
        <title>Thousands of microbial genomes shed light on interconnected biogeochemical processes in an aquifer system.</title>
        <authorList>
            <person name="Anantharaman K."/>
            <person name="Brown C.T."/>
            <person name="Hug L.A."/>
            <person name="Sharon I."/>
            <person name="Castelle C.J."/>
            <person name="Probst A.J."/>
            <person name="Thomas B.C."/>
            <person name="Singh A."/>
            <person name="Wilkins M.J."/>
            <person name="Karaoz U."/>
            <person name="Brodie E.L."/>
            <person name="Williams K.H."/>
            <person name="Hubbard S.S."/>
            <person name="Banfield J.F."/>
        </authorList>
    </citation>
    <scope>NUCLEOTIDE SEQUENCE [LARGE SCALE GENOMIC DNA]</scope>
</reference>
<evidence type="ECO:0000313" key="1">
    <source>
        <dbReference type="EMBL" id="OGI83866.1"/>
    </source>
</evidence>
<evidence type="ECO:0000313" key="2">
    <source>
        <dbReference type="Proteomes" id="UP000178184"/>
    </source>
</evidence>
<accession>A0A1F6WPU3</accession>